<dbReference type="Gene3D" id="3.10.20.30">
    <property type="match status" value="1"/>
</dbReference>
<dbReference type="PROSITE" id="PS51085">
    <property type="entry name" value="2FE2S_FER_2"/>
    <property type="match status" value="1"/>
</dbReference>
<dbReference type="GO" id="GO:0051537">
    <property type="term" value="F:2 iron, 2 sulfur cluster binding"/>
    <property type="evidence" value="ECO:0007669"/>
    <property type="project" value="UniProtKB-KW"/>
</dbReference>
<dbReference type="InterPro" id="IPR052914">
    <property type="entry name" value="Aldehyde_Oxdr_Iron-Sulfur"/>
</dbReference>
<dbReference type="KEGG" id="dpg:DESPIGER_1809"/>
<protein>
    <submittedName>
        <fullName evidence="7">Xanthine dehydrogenase iron-sulfur subunit</fullName>
        <ecNumber evidence="7">1.17.1.4</ecNumber>
    </submittedName>
</protein>
<dbReference type="PANTHER" id="PTHR45331:SF2">
    <property type="entry name" value="OXIDOREDUCTASE WITH IRON-SULFUR SUBUNIT"/>
    <property type="match status" value="1"/>
</dbReference>
<dbReference type="InterPro" id="IPR036010">
    <property type="entry name" value="2Fe-2S_ferredoxin-like_sf"/>
</dbReference>
<dbReference type="GO" id="GO:0046872">
    <property type="term" value="F:metal ion binding"/>
    <property type="evidence" value="ECO:0007669"/>
    <property type="project" value="UniProtKB-KW"/>
</dbReference>
<keyword evidence="5" id="KW-0411">Iron-sulfur</keyword>
<dbReference type="GO" id="GO:0016903">
    <property type="term" value="F:oxidoreductase activity, acting on the aldehyde or oxo group of donors"/>
    <property type="evidence" value="ECO:0007669"/>
    <property type="project" value="TreeGrafter"/>
</dbReference>
<sequence>MTVNGETHSLTVPARESLLEILRDRLFLTGVKEGCGHGDCGACLVIMDGKLVNSCLVLAGDLDGVTVTTVEGLAGENGELHPLQKAFLKEGAVQCGYCSSGMILSAKALIDSGVPLTEESVREGLSGVICRCGTYPRTIAAVMDAAQTMRNGG</sequence>
<dbReference type="Gene3D" id="1.10.150.120">
    <property type="entry name" value="[2Fe-2S]-binding domain"/>
    <property type="match status" value="1"/>
</dbReference>
<dbReference type="InterPro" id="IPR001041">
    <property type="entry name" value="2Fe-2S_ferredoxin-type"/>
</dbReference>
<dbReference type="SUPFAM" id="SSF54292">
    <property type="entry name" value="2Fe-2S ferredoxin-like"/>
    <property type="match status" value="1"/>
</dbReference>
<dbReference type="InterPro" id="IPR002888">
    <property type="entry name" value="2Fe-2S-bd"/>
</dbReference>
<evidence type="ECO:0000259" key="6">
    <source>
        <dbReference type="PROSITE" id="PS51085"/>
    </source>
</evidence>
<dbReference type="Proteomes" id="UP000186323">
    <property type="component" value="Chromosome I"/>
</dbReference>
<proteinExistence type="predicted"/>
<reference evidence="8" key="1">
    <citation type="submission" date="2016-10" db="EMBL/GenBank/DDBJ databases">
        <authorList>
            <person name="Wegmann U."/>
        </authorList>
    </citation>
    <scope>NUCLEOTIDE SEQUENCE [LARGE SCALE GENOMIC DNA]</scope>
</reference>
<evidence type="ECO:0000313" key="7">
    <source>
        <dbReference type="EMBL" id="SFV73639.1"/>
    </source>
</evidence>
<keyword evidence="1" id="KW-0001">2Fe-2S</keyword>
<dbReference type="GO" id="GO:0004854">
    <property type="term" value="F:xanthine dehydrogenase activity"/>
    <property type="evidence" value="ECO:0007669"/>
    <property type="project" value="UniProtKB-EC"/>
</dbReference>
<dbReference type="PANTHER" id="PTHR45331">
    <property type="entry name" value="OXIDOREDUCTASE, IRON-SULPHUR BINDING SUBUNIT-RELATED-RELATED"/>
    <property type="match status" value="1"/>
</dbReference>
<evidence type="ECO:0000256" key="4">
    <source>
        <dbReference type="ARBA" id="ARBA00023004"/>
    </source>
</evidence>
<dbReference type="EMBL" id="LT630450">
    <property type="protein sequence ID" value="SFV73639.1"/>
    <property type="molecule type" value="Genomic_DNA"/>
</dbReference>
<keyword evidence="3 7" id="KW-0560">Oxidoreductase</keyword>
<evidence type="ECO:0000256" key="3">
    <source>
        <dbReference type="ARBA" id="ARBA00023002"/>
    </source>
</evidence>
<accession>A0A1K1LFZ8</accession>
<keyword evidence="4" id="KW-0408">Iron</keyword>
<organism evidence="7 8">
    <name type="scientific">Desulfovibrio piger</name>
    <dbReference type="NCBI Taxonomy" id="901"/>
    <lineage>
        <taxon>Bacteria</taxon>
        <taxon>Pseudomonadati</taxon>
        <taxon>Thermodesulfobacteriota</taxon>
        <taxon>Desulfovibrionia</taxon>
        <taxon>Desulfovibrionales</taxon>
        <taxon>Desulfovibrionaceae</taxon>
        <taxon>Desulfovibrio</taxon>
    </lineage>
</organism>
<keyword evidence="2" id="KW-0479">Metal-binding</keyword>
<dbReference type="PROSITE" id="PS00197">
    <property type="entry name" value="2FE2S_FER_1"/>
    <property type="match status" value="1"/>
</dbReference>
<name>A0A1K1LFZ8_9BACT</name>
<dbReference type="InterPro" id="IPR012675">
    <property type="entry name" value="Beta-grasp_dom_sf"/>
</dbReference>
<dbReference type="InterPro" id="IPR036884">
    <property type="entry name" value="2Fe-2S-bd_dom_sf"/>
</dbReference>
<keyword evidence="8" id="KW-1185">Reference proteome</keyword>
<gene>
    <name evidence="7" type="ORF">DESPIGER_1809</name>
</gene>
<feature type="domain" description="2Fe-2S ferredoxin-type" evidence="6">
    <location>
        <begin position="1"/>
        <end position="73"/>
    </location>
</feature>
<evidence type="ECO:0000256" key="2">
    <source>
        <dbReference type="ARBA" id="ARBA00022723"/>
    </source>
</evidence>
<dbReference type="Pfam" id="PF00111">
    <property type="entry name" value="Fer2"/>
    <property type="match status" value="1"/>
</dbReference>
<dbReference type="Pfam" id="PF01799">
    <property type="entry name" value="Fer2_2"/>
    <property type="match status" value="1"/>
</dbReference>
<dbReference type="EC" id="1.17.1.4" evidence="7"/>
<dbReference type="AlphaFoldDB" id="A0A1K1LFZ8"/>
<dbReference type="SUPFAM" id="SSF47741">
    <property type="entry name" value="CO dehydrogenase ISP C-domain like"/>
    <property type="match status" value="1"/>
</dbReference>
<dbReference type="CDD" id="cd00207">
    <property type="entry name" value="fer2"/>
    <property type="match status" value="1"/>
</dbReference>
<evidence type="ECO:0000256" key="1">
    <source>
        <dbReference type="ARBA" id="ARBA00022714"/>
    </source>
</evidence>
<dbReference type="InterPro" id="IPR006058">
    <property type="entry name" value="2Fe2S_fd_BS"/>
</dbReference>
<evidence type="ECO:0000313" key="8">
    <source>
        <dbReference type="Proteomes" id="UP000186323"/>
    </source>
</evidence>
<dbReference type="FunFam" id="3.10.20.30:FF:000020">
    <property type="entry name" value="Xanthine dehydrogenase iron-sulfur subunit"/>
    <property type="match status" value="1"/>
</dbReference>
<evidence type="ECO:0000256" key="5">
    <source>
        <dbReference type="ARBA" id="ARBA00023014"/>
    </source>
</evidence>